<dbReference type="Gene3D" id="3.30.780.10">
    <property type="entry name" value="SUI1-like domain"/>
    <property type="match status" value="1"/>
</dbReference>
<dbReference type="Pfam" id="PF01253">
    <property type="entry name" value="SUI1"/>
    <property type="match status" value="1"/>
</dbReference>
<feature type="domain" description="DM2" evidence="12">
    <location>
        <begin position="397"/>
        <end position="481"/>
    </location>
</feature>
<comment type="similarity">
    <text evidence="2">Belongs to the eIF2D family.</text>
</comment>
<evidence type="ECO:0000256" key="6">
    <source>
        <dbReference type="ARBA" id="ARBA00022553"/>
    </source>
</evidence>
<dbReference type="SUPFAM" id="SSF47592">
    <property type="entry name" value="SWIB/MDM2 domain"/>
    <property type="match status" value="1"/>
</dbReference>
<dbReference type="CDD" id="cd11610">
    <property type="entry name" value="eIF2D_N"/>
    <property type="match status" value="1"/>
</dbReference>
<dbReference type="InterPro" id="IPR015947">
    <property type="entry name" value="PUA-like_sf"/>
</dbReference>
<dbReference type="Pfam" id="PF25304">
    <property type="entry name" value="WHD_eIF2D"/>
    <property type="match status" value="1"/>
</dbReference>
<evidence type="ECO:0000259" key="11">
    <source>
        <dbReference type="PROSITE" id="PS50296"/>
    </source>
</evidence>
<dbReference type="Gene3D" id="3.10.400.20">
    <property type="match status" value="1"/>
</dbReference>
<dbReference type="InterPro" id="IPR001950">
    <property type="entry name" value="SUI1"/>
</dbReference>
<comment type="caution">
    <text evidence="13">The sequence shown here is derived from an EMBL/GenBank/DDBJ whole genome shotgun (WGS) entry which is preliminary data.</text>
</comment>
<dbReference type="InterPro" id="IPR039757">
    <property type="entry name" value="EIF2D"/>
</dbReference>
<dbReference type="Proteomes" id="UP001066276">
    <property type="component" value="Chromosome 6"/>
</dbReference>
<evidence type="ECO:0000256" key="10">
    <source>
        <dbReference type="SAM" id="MobiDB-lite"/>
    </source>
</evidence>
<dbReference type="PANTHER" id="PTHR12217:SF4">
    <property type="entry name" value="EUKARYOTIC TRANSLATION INITIATION FACTOR 2D"/>
    <property type="match status" value="1"/>
</dbReference>
<keyword evidence="7" id="KW-0007">Acetylation</keyword>
<keyword evidence="14" id="KW-1185">Reference proteome</keyword>
<feature type="domain" description="SUI1" evidence="11">
    <location>
        <begin position="505"/>
        <end position="578"/>
    </location>
</feature>
<dbReference type="PROSITE" id="PS50890">
    <property type="entry name" value="PUA"/>
    <property type="match status" value="1"/>
</dbReference>
<dbReference type="FunFam" id="3.30.780.10:FF:000007">
    <property type="entry name" value="Putative eukaryotic translation initiation factor 2d"/>
    <property type="match status" value="1"/>
</dbReference>
<dbReference type="CDD" id="cd21156">
    <property type="entry name" value="PUA_eIF2d-like"/>
    <property type="match status" value="1"/>
</dbReference>
<accession>A0AAV7QGH4</accession>
<evidence type="ECO:0000313" key="13">
    <source>
        <dbReference type="EMBL" id="KAJ1138265.1"/>
    </source>
</evidence>
<dbReference type="InterPro" id="IPR041366">
    <property type="entry name" value="Pre-PUA"/>
</dbReference>
<dbReference type="InterPro" id="IPR039759">
    <property type="entry name" value="eIF2D_SUI1"/>
</dbReference>
<comment type="subcellular location">
    <subcellularLocation>
        <location evidence="1">Cytoplasm</location>
    </subcellularLocation>
</comment>
<keyword evidence="4" id="KW-0963">Cytoplasm</keyword>
<evidence type="ECO:0000259" key="12">
    <source>
        <dbReference type="PROSITE" id="PS51925"/>
    </source>
</evidence>
<evidence type="ECO:0000256" key="7">
    <source>
        <dbReference type="ARBA" id="ARBA00022990"/>
    </source>
</evidence>
<proteinExistence type="inferred from homology"/>
<evidence type="ECO:0000256" key="5">
    <source>
        <dbReference type="ARBA" id="ARBA00022540"/>
    </source>
</evidence>
<keyword evidence="6" id="KW-0597">Phosphoprotein</keyword>
<dbReference type="Pfam" id="PF26292">
    <property type="entry name" value="PUA_elF2D"/>
    <property type="match status" value="1"/>
</dbReference>
<protein>
    <recommendedName>
        <fullName evidence="3">Eukaryotic translation initiation factor 2D</fullName>
    </recommendedName>
    <alternativeName>
        <fullName evidence="9">Ligatin</fullName>
    </alternativeName>
</protein>
<dbReference type="PROSITE" id="PS51925">
    <property type="entry name" value="SWIB_MDM2"/>
    <property type="match status" value="1"/>
</dbReference>
<dbReference type="SUPFAM" id="SSF55159">
    <property type="entry name" value="eIF1-like"/>
    <property type="match status" value="1"/>
</dbReference>
<dbReference type="InterPro" id="IPR057429">
    <property type="entry name" value="WH_eIF2D"/>
</dbReference>
<comment type="function">
    <text evidence="8">Translation initiation factor that is able to deliver tRNA to the P-site of the eukaryotic ribosome in a GTP-independent manner. The binding of Met-tRNA(I) occurs after the AUG codon finds its position in the P-site of 40S ribosomes, the situation that takes place during initiation complex formation on some specific RNAs. Its activity in tRNA binding with 40S subunits does not require the presence of the aminoacyl moiety. Possesses the unique ability to deliver non-Met (elongator) tRNAs into the P-site of the 40S subunit. In addition to its role in initiation, can promote release of deacylated tRNA and mRNA from recycled 40S subunits following ABCE1-mediated dissociation of post-termination ribosomal complexes into subunits.</text>
</comment>
<dbReference type="SUPFAM" id="SSF88697">
    <property type="entry name" value="PUA domain-like"/>
    <property type="match status" value="1"/>
</dbReference>
<dbReference type="InterPro" id="IPR048248">
    <property type="entry name" value="PUA_eIF2d-like"/>
</dbReference>
<organism evidence="13 14">
    <name type="scientific">Pleurodeles waltl</name>
    <name type="common">Iberian ribbed newt</name>
    <dbReference type="NCBI Taxonomy" id="8319"/>
    <lineage>
        <taxon>Eukaryota</taxon>
        <taxon>Metazoa</taxon>
        <taxon>Chordata</taxon>
        <taxon>Craniata</taxon>
        <taxon>Vertebrata</taxon>
        <taxon>Euteleostomi</taxon>
        <taxon>Amphibia</taxon>
        <taxon>Batrachia</taxon>
        <taxon>Caudata</taxon>
        <taxon>Salamandroidea</taxon>
        <taxon>Salamandridae</taxon>
        <taxon>Pleurodelinae</taxon>
        <taxon>Pleurodeles</taxon>
    </lineage>
</organism>
<dbReference type="GO" id="GO:0003743">
    <property type="term" value="F:translation initiation factor activity"/>
    <property type="evidence" value="ECO:0007669"/>
    <property type="project" value="UniProtKB-KW"/>
</dbReference>
<sequence>MFAKAFRVKSNTAIKGSDRRKLRSDVAAAFPRLRSEALSELVSNKEELNVVKVYAHKGEAITIYVRQRNPVFFEVEGRLYPTVYTLWSNPDLLPAFITWPPVLQKLIGGADLMLPGVVVPPSGLPQVLPDHLCAITLVGNRAPVAVGSVTMSTAEMLGAGMRGKGVTILHTYSDQLWMFGDKSSPPIIAPFEESPAEGDGNEEDDQEDYTDNMSPDSCLGPSLENLHLRVEGTASASAQYNDMVNTALTEDVKLDGEDPVRTVETEDHRTPQEKMDELLHQCFFHALKCKVKKDDLPLLTSTFLRNHLFACCPQGQQIDIKKSSYKKLSKFLHCMQQRKVLQVKELTKGVESIVDIDWKHHDIRSFVVPDMESAGTDSSESKDGSGDPTFQPPEIIPLYGVSQRVAPLFKESGHRKGDYLSASDVRSIVISYVKNNELVDEVNRNLVTVDPILCDCLLERSEHHEVTKLKWDDLITRCLERMQASHQVKFPGQAPIVRKGNLDPIDITVAQRSSNKKVTMIKNLELYGLDPHALATLLQQRVQASATVHALPGSKDRVQVQIQGNQVHHLGKMLLDEYHIPRKFIQGLDKAAKPGKKN</sequence>
<dbReference type="InterPro" id="IPR003121">
    <property type="entry name" value="SWIB_MDM2_domain"/>
</dbReference>
<dbReference type="InterPro" id="IPR036877">
    <property type="entry name" value="SUI1_dom_sf"/>
</dbReference>
<dbReference type="AlphaFoldDB" id="A0AAV7QGH4"/>
<reference evidence="13" key="1">
    <citation type="journal article" date="2022" name="bioRxiv">
        <title>Sequencing and chromosome-scale assembly of the giantPleurodeles waltlgenome.</title>
        <authorList>
            <person name="Brown T."/>
            <person name="Elewa A."/>
            <person name="Iarovenko S."/>
            <person name="Subramanian E."/>
            <person name="Araus A.J."/>
            <person name="Petzold A."/>
            <person name="Susuki M."/>
            <person name="Suzuki K.-i.T."/>
            <person name="Hayashi T."/>
            <person name="Toyoda A."/>
            <person name="Oliveira C."/>
            <person name="Osipova E."/>
            <person name="Leigh N.D."/>
            <person name="Simon A."/>
            <person name="Yun M.H."/>
        </authorList>
    </citation>
    <scope>NUCLEOTIDE SEQUENCE</scope>
    <source>
        <strain evidence="13">20211129_DDA</strain>
        <tissue evidence="13">Liver</tissue>
    </source>
</reference>
<evidence type="ECO:0000256" key="4">
    <source>
        <dbReference type="ARBA" id="ARBA00022490"/>
    </source>
</evidence>
<dbReference type="Pfam" id="PF26291">
    <property type="entry name" value="SWIB_eIF2D"/>
    <property type="match status" value="1"/>
</dbReference>
<feature type="region of interest" description="Disordered" evidence="10">
    <location>
        <begin position="188"/>
        <end position="216"/>
    </location>
</feature>
<dbReference type="PROSITE" id="PS50296">
    <property type="entry name" value="SUI1"/>
    <property type="match status" value="1"/>
</dbReference>
<evidence type="ECO:0000256" key="2">
    <source>
        <dbReference type="ARBA" id="ARBA00010359"/>
    </source>
</evidence>
<dbReference type="GO" id="GO:0001731">
    <property type="term" value="P:formation of translation preinitiation complex"/>
    <property type="evidence" value="ECO:0007669"/>
    <property type="project" value="InterPro"/>
</dbReference>
<evidence type="ECO:0000256" key="9">
    <source>
        <dbReference type="ARBA" id="ARBA00030186"/>
    </source>
</evidence>
<gene>
    <name evidence="13" type="ORF">NDU88_004656</name>
</gene>
<keyword evidence="5" id="KW-0648">Protein biosynthesis</keyword>
<evidence type="ECO:0000256" key="8">
    <source>
        <dbReference type="ARBA" id="ARBA00025522"/>
    </source>
</evidence>
<dbReference type="GO" id="GO:0005737">
    <property type="term" value="C:cytoplasm"/>
    <property type="evidence" value="ECO:0007669"/>
    <property type="project" value="UniProtKB-SubCell"/>
</dbReference>
<feature type="compositionally biased region" description="Acidic residues" evidence="10">
    <location>
        <begin position="194"/>
        <end position="210"/>
    </location>
</feature>
<name>A0AAV7QGH4_PLEWA</name>
<dbReference type="EMBL" id="JANPWB010000010">
    <property type="protein sequence ID" value="KAJ1138265.1"/>
    <property type="molecule type" value="Genomic_DNA"/>
</dbReference>
<dbReference type="InterPro" id="IPR036885">
    <property type="entry name" value="SWIB_MDM2_dom_sf"/>
</dbReference>
<dbReference type="InterPro" id="IPR048247">
    <property type="entry name" value="eIF2D_N"/>
</dbReference>
<dbReference type="FunFam" id="3.10.400.20:FF:000002">
    <property type="entry name" value="Eukaryotic translation initiation factor 2D"/>
    <property type="match status" value="1"/>
</dbReference>
<dbReference type="Pfam" id="PF17832">
    <property type="entry name" value="Pre-PUA"/>
    <property type="match status" value="1"/>
</dbReference>
<evidence type="ECO:0000256" key="3">
    <source>
        <dbReference type="ARBA" id="ARBA00013816"/>
    </source>
</evidence>
<keyword evidence="5" id="KW-0396">Initiation factor</keyword>
<evidence type="ECO:0000256" key="1">
    <source>
        <dbReference type="ARBA" id="ARBA00004496"/>
    </source>
</evidence>
<dbReference type="PANTHER" id="PTHR12217">
    <property type="entry name" value="EUKARYOTIC TRANSLATION INITIATION FACTOR 2D"/>
    <property type="match status" value="1"/>
</dbReference>
<dbReference type="CDD" id="cd11608">
    <property type="entry name" value="eIF2D_C"/>
    <property type="match status" value="1"/>
</dbReference>
<evidence type="ECO:0000313" key="14">
    <source>
        <dbReference type="Proteomes" id="UP001066276"/>
    </source>
</evidence>
<dbReference type="InterPro" id="IPR058886">
    <property type="entry name" value="SWIB_eIF2D"/>
</dbReference>